<evidence type="ECO:0000313" key="3">
    <source>
        <dbReference type="Proteomes" id="UP001597403"/>
    </source>
</evidence>
<sequence>MQTNLENSIAKIIYLLIAHYQKKIKSENKDYILNEIRTKQLKDSVITIVLIGKDTWSRKWVDWEIYSSLHPYKER</sequence>
<evidence type="ECO:0000259" key="1">
    <source>
        <dbReference type="Pfam" id="PF08937"/>
    </source>
</evidence>
<dbReference type="InterPro" id="IPR015032">
    <property type="entry name" value="ThsB__TIR-like_domain"/>
</dbReference>
<organism evidence="2 3">
    <name type="scientific">Paenibacillus nicotianae</name>
    <dbReference type="NCBI Taxonomy" id="1526551"/>
    <lineage>
        <taxon>Bacteria</taxon>
        <taxon>Bacillati</taxon>
        <taxon>Bacillota</taxon>
        <taxon>Bacilli</taxon>
        <taxon>Bacillales</taxon>
        <taxon>Paenibacillaceae</taxon>
        <taxon>Paenibacillus</taxon>
    </lineage>
</organism>
<protein>
    <submittedName>
        <fullName evidence="2">TIR domain-containing protein</fullName>
    </submittedName>
</protein>
<accession>A0ABW4UQT8</accession>
<evidence type="ECO:0000313" key="2">
    <source>
        <dbReference type="EMBL" id="MFD1988933.1"/>
    </source>
</evidence>
<dbReference type="Pfam" id="PF08937">
    <property type="entry name" value="ThsB_TIR"/>
    <property type="match status" value="1"/>
</dbReference>
<reference evidence="3" key="1">
    <citation type="journal article" date="2019" name="Int. J. Syst. Evol. Microbiol.">
        <title>The Global Catalogue of Microorganisms (GCM) 10K type strain sequencing project: providing services to taxonomists for standard genome sequencing and annotation.</title>
        <authorList>
            <consortium name="The Broad Institute Genomics Platform"/>
            <consortium name="The Broad Institute Genome Sequencing Center for Infectious Disease"/>
            <person name="Wu L."/>
            <person name="Ma J."/>
        </authorList>
    </citation>
    <scope>NUCLEOTIDE SEQUENCE [LARGE SCALE GENOMIC DNA]</scope>
    <source>
        <strain evidence="3">CGMCC 1.15067</strain>
    </source>
</reference>
<feature type="domain" description="Thoeris protein ThsB TIR-like" evidence="1">
    <location>
        <begin position="19"/>
        <end position="70"/>
    </location>
</feature>
<keyword evidence="3" id="KW-1185">Reference proteome</keyword>
<name>A0ABW4UQT8_9BACL</name>
<proteinExistence type="predicted"/>
<gene>
    <name evidence="2" type="ORF">ACFSGI_02955</name>
</gene>
<dbReference type="RefSeq" id="WP_204827038.1">
    <property type="nucleotide sequence ID" value="NZ_JBHUGF010000006.1"/>
</dbReference>
<dbReference type="EMBL" id="JBHUGF010000006">
    <property type="protein sequence ID" value="MFD1988933.1"/>
    <property type="molecule type" value="Genomic_DNA"/>
</dbReference>
<dbReference type="Proteomes" id="UP001597403">
    <property type="component" value="Unassembled WGS sequence"/>
</dbReference>
<dbReference type="Gene3D" id="3.40.50.11200">
    <property type="match status" value="1"/>
</dbReference>
<comment type="caution">
    <text evidence="2">The sequence shown here is derived from an EMBL/GenBank/DDBJ whole genome shotgun (WGS) entry which is preliminary data.</text>
</comment>